<keyword evidence="2" id="KW-1185">Reference proteome</keyword>
<protein>
    <submittedName>
        <fullName evidence="1">Uncharacterized protein</fullName>
    </submittedName>
</protein>
<organism evidence="1 2">
    <name type="scientific">Vespula squamosa</name>
    <name type="common">Southern yellow jacket</name>
    <name type="synonym">Wasp</name>
    <dbReference type="NCBI Taxonomy" id="30214"/>
    <lineage>
        <taxon>Eukaryota</taxon>
        <taxon>Metazoa</taxon>
        <taxon>Ecdysozoa</taxon>
        <taxon>Arthropoda</taxon>
        <taxon>Hexapoda</taxon>
        <taxon>Insecta</taxon>
        <taxon>Pterygota</taxon>
        <taxon>Neoptera</taxon>
        <taxon>Endopterygota</taxon>
        <taxon>Hymenoptera</taxon>
        <taxon>Apocrita</taxon>
        <taxon>Aculeata</taxon>
        <taxon>Vespoidea</taxon>
        <taxon>Vespidae</taxon>
        <taxon>Vespinae</taxon>
        <taxon>Vespula</taxon>
    </lineage>
</organism>
<dbReference type="EMBL" id="JAUDFV010000138">
    <property type="protein sequence ID" value="KAL2725670.1"/>
    <property type="molecule type" value="Genomic_DNA"/>
</dbReference>
<gene>
    <name evidence="1" type="ORF">V1478_008343</name>
</gene>
<accession>A0ABD2AYX2</accession>
<dbReference type="AlphaFoldDB" id="A0ABD2AYX2"/>
<comment type="caution">
    <text evidence="1">The sequence shown here is derived from an EMBL/GenBank/DDBJ whole genome shotgun (WGS) entry which is preliminary data.</text>
</comment>
<proteinExistence type="predicted"/>
<dbReference type="Proteomes" id="UP001607302">
    <property type="component" value="Unassembled WGS sequence"/>
</dbReference>
<name>A0ABD2AYX2_VESSQ</name>
<evidence type="ECO:0000313" key="2">
    <source>
        <dbReference type="Proteomes" id="UP001607302"/>
    </source>
</evidence>
<reference evidence="1 2" key="1">
    <citation type="journal article" date="2024" name="Ann. Entomol. Soc. Am.">
        <title>Genomic analyses of the southern and eastern yellowjacket wasps (Hymenoptera: Vespidae) reveal evolutionary signatures of social life.</title>
        <authorList>
            <person name="Catto M.A."/>
            <person name="Caine P.B."/>
            <person name="Orr S.E."/>
            <person name="Hunt B.G."/>
            <person name="Goodisman M.A.D."/>
        </authorList>
    </citation>
    <scope>NUCLEOTIDE SEQUENCE [LARGE SCALE GENOMIC DNA]</scope>
    <source>
        <strain evidence="1">233</strain>
        <tissue evidence="1">Head and thorax</tissue>
    </source>
</reference>
<evidence type="ECO:0000313" key="1">
    <source>
        <dbReference type="EMBL" id="KAL2725670.1"/>
    </source>
</evidence>
<sequence length="112" mass="12605">MVSLNGQETVFVSRTLTRQLRKYVVVPSVCQWPLADVAMLGYPSSVRTCDTDSGLKLLVFYEIAVSSSVDSHKLWGPVRPSAWNNELPARWTIPFQIQNHVSSYLGITIHIE</sequence>